<feature type="region of interest" description="Disordered" evidence="3">
    <location>
        <begin position="1089"/>
        <end position="1185"/>
    </location>
</feature>
<dbReference type="WBParaSite" id="maker-unitig_36631-snap-gene-0.2-mRNA-1">
    <property type="protein sequence ID" value="maker-unitig_36631-snap-gene-0.2-mRNA-1"/>
    <property type="gene ID" value="maker-unitig_36631-snap-gene-0.2"/>
</dbReference>
<feature type="compositionally biased region" description="Low complexity" evidence="3">
    <location>
        <begin position="88"/>
        <end position="105"/>
    </location>
</feature>
<dbReference type="InterPro" id="IPR045322">
    <property type="entry name" value="HECTD1/TRIP12-like"/>
</dbReference>
<evidence type="ECO:0000256" key="1">
    <source>
        <dbReference type="ARBA" id="ARBA00022679"/>
    </source>
</evidence>
<comment type="similarity">
    <text evidence="2">Belongs to the UPL family. K-HECT subfamily.</text>
</comment>
<feature type="region of interest" description="Disordered" evidence="3">
    <location>
        <begin position="171"/>
        <end position="193"/>
    </location>
</feature>
<evidence type="ECO:0000256" key="3">
    <source>
        <dbReference type="SAM" id="MobiDB-lite"/>
    </source>
</evidence>
<keyword evidence="2" id="KW-0833">Ubl conjugation pathway</keyword>
<comment type="function">
    <text evidence="2">E3 ubiquitin-protein ligase which accepts ubiquitin from an E2 ubiquitin-conjugating enzyme in the form of a thioester and then directly transfers the ubiquitin to targeted substrates.</text>
</comment>
<name>A0A1I8FKG8_9PLAT</name>
<evidence type="ECO:0000313" key="5">
    <source>
        <dbReference type="WBParaSite" id="maker-unitig_36631-snap-gene-0.2-mRNA-1"/>
    </source>
</evidence>
<reference evidence="5" key="1">
    <citation type="submission" date="2016-11" db="UniProtKB">
        <authorList>
            <consortium name="WormBaseParasite"/>
        </authorList>
    </citation>
    <scope>IDENTIFICATION</scope>
</reference>
<protein>
    <recommendedName>
        <fullName evidence="2">E3 ubiquitin-protein ligase</fullName>
        <ecNumber evidence="2">2.3.2.26</ecNumber>
    </recommendedName>
</protein>
<feature type="compositionally biased region" description="Low complexity" evidence="3">
    <location>
        <begin position="119"/>
        <end position="135"/>
    </location>
</feature>
<feature type="compositionally biased region" description="Basic residues" evidence="3">
    <location>
        <begin position="136"/>
        <end position="147"/>
    </location>
</feature>
<evidence type="ECO:0000313" key="4">
    <source>
        <dbReference type="Proteomes" id="UP000095280"/>
    </source>
</evidence>
<dbReference type="EC" id="2.3.2.26" evidence="2"/>
<dbReference type="GO" id="GO:0000209">
    <property type="term" value="P:protein polyubiquitination"/>
    <property type="evidence" value="ECO:0007669"/>
    <property type="project" value="TreeGrafter"/>
</dbReference>
<comment type="catalytic activity">
    <reaction evidence="2">
        <text>S-ubiquitinyl-[E2 ubiquitin-conjugating enzyme]-L-cysteine + [acceptor protein]-L-lysine = [E2 ubiquitin-conjugating enzyme]-L-cysteine + N(6)-ubiquitinyl-[acceptor protein]-L-lysine.</text>
        <dbReference type="EC" id="2.3.2.26"/>
    </reaction>
</comment>
<feature type="compositionally biased region" description="Acidic residues" evidence="3">
    <location>
        <begin position="1097"/>
        <end position="1161"/>
    </location>
</feature>
<accession>A0A1I8FKG8</accession>
<keyword evidence="1 2" id="KW-0808">Transferase</keyword>
<feature type="compositionally biased region" description="Pro residues" evidence="3">
    <location>
        <begin position="172"/>
        <end position="184"/>
    </location>
</feature>
<dbReference type="PANTHER" id="PTHR45670:SF1">
    <property type="entry name" value="E3 UBIQUITIN-PROTEIN LIGASE HECTD1"/>
    <property type="match status" value="1"/>
</dbReference>
<evidence type="ECO:0000256" key="2">
    <source>
        <dbReference type="RuleBase" id="RU369009"/>
    </source>
</evidence>
<feature type="region of interest" description="Disordered" evidence="3">
    <location>
        <begin position="86"/>
        <end position="151"/>
    </location>
</feature>
<feature type="compositionally biased region" description="Low complexity" evidence="3">
    <location>
        <begin position="1174"/>
        <end position="1185"/>
    </location>
</feature>
<organism evidence="4 5">
    <name type="scientific">Macrostomum lignano</name>
    <dbReference type="NCBI Taxonomy" id="282301"/>
    <lineage>
        <taxon>Eukaryota</taxon>
        <taxon>Metazoa</taxon>
        <taxon>Spiralia</taxon>
        <taxon>Lophotrochozoa</taxon>
        <taxon>Platyhelminthes</taxon>
        <taxon>Rhabditophora</taxon>
        <taxon>Macrostomorpha</taxon>
        <taxon>Macrostomida</taxon>
        <taxon>Macrostomidae</taxon>
        <taxon>Macrostomum</taxon>
    </lineage>
</organism>
<feature type="region of interest" description="Disordered" evidence="3">
    <location>
        <begin position="614"/>
        <end position="638"/>
    </location>
</feature>
<feature type="compositionally biased region" description="Pro residues" evidence="3">
    <location>
        <begin position="106"/>
        <end position="118"/>
    </location>
</feature>
<dbReference type="UniPathway" id="UPA00143"/>
<dbReference type="GO" id="GO:0061630">
    <property type="term" value="F:ubiquitin protein ligase activity"/>
    <property type="evidence" value="ECO:0007669"/>
    <property type="project" value="UniProtKB-UniRule"/>
</dbReference>
<dbReference type="GO" id="GO:0043161">
    <property type="term" value="P:proteasome-mediated ubiquitin-dependent protein catabolic process"/>
    <property type="evidence" value="ECO:0007669"/>
    <property type="project" value="TreeGrafter"/>
</dbReference>
<sequence length="1355" mass="145500">IKLRIASGQSQTQLKVINGAVKAAAAAPPNCRFQRSQRSAVALGLGLCNSQLTVGLPSWQQLYQATAAAQPTLDCRNVRLEFASNPPAAAAQSGRAGAEHQLQLPLLPPPPPPPPPPAVQQQHQQSSAATSSQPAQRRRLPHRRLRLRLPPLPLPAPRRLCCSSAAASLTLPLPPRPPPQPLPPAGGSSPPRTIVRGQRVISRRPRAPTHGQPVVVWLVSPGSPAADGAAGVRLWRPALRLQSRRWRQQFQQRCAAYSGGFRRFSPDDDGGGGADSAGDVAALQDLHQMLLMGNEDTLAGFPVKTACLHCLLDRLPRSSASVLEALPDLLEKAQPLEVIDVAGDGPVSRGVAVPSPRPRAVLLAGGVSACLRHVDFFTADMQAPRPVCARPTAFSTPRPTDYHWSATASHCSPTACECPTSASPSWPPPALARLLDSCQSDRGLLARLACRSDLLASLQQLLLLTCCGGANSGAFVAAAGAPPRRRSAGRLPGGGRQTAERDGGLAESLHHLMASSVGFATAVSAAQPQPPLPLPNGLEVVRLVCELLLPPAPSCPLDLWWQPQQQPPQSRAAARRRRRLLILHPRGTVQWQWRDDSGAWVALRRQTLIGHRAGLQSRRRGHSRWPSPPPAGRISSIWYGGANSTRPIQRRLVADQQQQPLARQSSSSGASSAAAAAAIDARAELLANGGDLAARLVNSLLNPLLGCPGRLAQPAAAAGLPAGPHPPGCRQPSRTAASDSVRLAARPACTLAALLAGRDIRLAAGAVQLVDRLLQLSSLLPAACESACVVTASPTAWRKSPTGSIRCSSSLRLYSSRRRRLRQPSCRSLSSEGAADASRRHRRLSRSRCFLRCPLRRRQLEPPSSCASPFATRRPACSVGIACWRRAAATLPCCPLRHPLRQLENDAAAAAAPPPARLAQLARRLPDGMSELASLIAGAGHPQPSSQQPQRLQRRPTPFRSFNRRQPHLSCADLSPFELLNCGLLPRLLRCLLAQPEHQRQHLRPLRDLLVAFGAHQRRTPAAFRALICRLLACLHQSADLFPVRDTASLGLLAGRQLRCRLVRHQQNSGSAGGASAVSSAGPCARRPRWRLRRRDEEEEEEDDDDDDEDVGADDDVELDADDRGDEDEELDEENDFDDEFDDEDDCEEAGEDDDDEELPDEDGKRRHFRRRAAASASAHQSQSRRLLIGDSVLPSGMSMLQAVRVYSLGVGAGSSDSNDFVGVSAADLDVEQDGVSALWSRTHAIYYRYRQTAAAATPAAAATAATSSSTAAVISAASRKPASPVVFIIVMSSQQQHQQAQSPGWWQRCQELLGHLDPVPEPCRSVLGLLSVLHAANSHYGICSMPARPIHSWP</sequence>
<dbReference type="Proteomes" id="UP000095280">
    <property type="component" value="Unplaced"/>
</dbReference>
<dbReference type="PANTHER" id="PTHR45670">
    <property type="entry name" value="E3 UBIQUITIN-PROTEIN LIGASE TRIP12"/>
    <property type="match status" value="1"/>
</dbReference>
<comment type="pathway">
    <text evidence="2">Protein modification; protein ubiquitination.</text>
</comment>
<proteinExistence type="inferred from homology"/>
<feature type="region of interest" description="Disordered" evidence="3">
    <location>
        <begin position="482"/>
        <end position="501"/>
    </location>
</feature>
<keyword evidence="4" id="KW-1185">Reference proteome</keyword>